<dbReference type="EMBL" id="MLJW01000769">
    <property type="protein sequence ID" value="OIQ82756.1"/>
    <property type="molecule type" value="Genomic_DNA"/>
</dbReference>
<evidence type="ECO:0000256" key="1">
    <source>
        <dbReference type="SAM" id="MobiDB-lite"/>
    </source>
</evidence>
<organism evidence="2">
    <name type="scientific">mine drainage metagenome</name>
    <dbReference type="NCBI Taxonomy" id="410659"/>
    <lineage>
        <taxon>unclassified sequences</taxon>
        <taxon>metagenomes</taxon>
        <taxon>ecological metagenomes</taxon>
    </lineage>
</organism>
<accession>A0A1J5QSA6</accession>
<gene>
    <name evidence="2" type="ORF">GALL_354400</name>
</gene>
<sequence length="205" mass="23092">MHGVDRAAGSQRGNGGEQPGVRDAEARFLAFHVAAGLHGGHRLIGTQSGEYRIALLLEGHRADRKHQEDQRHGREYRPALTRIARHAAKGNTERSRDQENGQHLEEIRQGCRILERMSRVGVKESATVCTDHFYRFLGGDRPHRQSLCLRRGRLRHGIALFVLDGLAGSVKSWIVVFRNFQCRHVLVGIKILNDALAHQKHGKDQ</sequence>
<proteinExistence type="predicted"/>
<name>A0A1J5QSA6_9ZZZZ</name>
<protein>
    <submittedName>
        <fullName evidence="2">Uncharacterized protein</fullName>
    </submittedName>
</protein>
<evidence type="ECO:0000313" key="2">
    <source>
        <dbReference type="EMBL" id="OIQ82756.1"/>
    </source>
</evidence>
<dbReference type="AlphaFoldDB" id="A0A1J5QSA6"/>
<reference evidence="2" key="1">
    <citation type="submission" date="2016-10" db="EMBL/GenBank/DDBJ databases">
        <title>Sequence of Gallionella enrichment culture.</title>
        <authorList>
            <person name="Poehlein A."/>
            <person name="Muehling M."/>
            <person name="Daniel R."/>
        </authorList>
    </citation>
    <scope>NUCLEOTIDE SEQUENCE</scope>
</reference>
<feature type="region of interest" description="Disordered" evidence="1">
    <location>
        <begin position="1"/>
        <end position="20"/>
    </location>
</feature>
<comment type="caution">
    <text evidence="2">The sequence shown here is derived from an EMBL/GenBank/DDBJ whole genome shotgun (WGS) entry which is preliminary data.</text>
</comment>